<protein>
    <recommendedName>
        <fullName evidence="3">TIR domain-containing protein</fullName>
    </recommendedName>
</protein>
<comment type="caution">
    <text evidence="1">The sequence shown here is derived from an EMBL/GenBank/DDBJ whole genome shotgun (WGS) entry which is preliminary data.</text>
</comment>
<feature type="non-terminal residue" evidence="1">
    <location>
        <position position="1"/>
    </location>
</feature>
<dbReference type="SUPFAM" id="SSF52200">
    <property type="entry name" value="Toll/Interleukin receptor TIR domain"/>
    <property type="match status" value="1"/>
</dbReference>
<evidence type="ECO:0008006" key="3">
    <source>
        <dbReference type="Google" id="ProtNLM"/>
    </source>
</evidence>
<gene>
    <name evidence="1" type="ORF">VCS650_LOCUS40801</name>
</gene>
<dbReference type="InterPro" id="IPR035897">
    <property type="entry name" value="Toll_tir_struct_dom_sf"/>
</dbReference>
<organism evidence="1 2">
    <name type="scientific">Adineta steineri</name>
    <dbReference type="NCBI Taxonomy" id="433720"/>
    <lineage>
        <taxon>Eukaryota</taxon>
        <taxon>Metazoa</taxon>
        <taxon>Spiralia</taxon>
        <taxon>Gnathifera</taxon>
        <taxon>Rotifera</taxon>
        <taxon>Eurotatoria</taxon>
        <taxon>Bdelloidea</taxon>
        <taxon>Adinetida</taxon>
        <taxon>Adinetidae</taxon>
        <taxon>Adineta</taxon>
    </lineage>
</organism>
<dbReference type="PANTHER" id="PTHR46270">
    <property type="entry name" value="ARMADILLO-TYPE FOLD-RELATED"/>
    <property type="match status" value="1"/>
</dbReference>
<accession>A0A815R9F0</accession>
<sequence>MENKFEELVGKLDIFPLSVDILQQISLILKEQDNECLYSFVHKSFDSLLVVERWIWKVLSDDCYSEWNNDEHYQEFFYTFASFNKNLILNNDDIELNIKTTLLLSVSTDQVSSIFKQINQTNNDNDMLITIASLWFDNHSCFIHYNPPSDVLPVTDHINQYILHNYLLSKQYKTYLNELLQSVISQSVFTAKMLFYIRTCSFSIFSYMGANHHKISCIADELVRWIRDDYLQIIHVHSRTIGLWSKELLACMTQLIAFAVVLWCPIGQNKVLINALFVAEQSIYDHIEDLMRIIDYKPFHKEMKPVRSNDETSIIDAALMILMVIVRTQNVSWFFRSNVSIQNALTTLAEAALYDEICLHIYGILSEVLSDEQFKNLKIADSMGGFFFNMLEQAWQHPLKKYKHSQIEHLLRGFFNLSKHDFIQQETANMKKISLFIEMSEQYPIVYDIIWALSFNHDIQQQLRSNPSFIQKLSQLAKESDDEQVRKTTHGILWNLEIDHQDRSISQSTKQNTFDIMISYSHKEKVLCKQLYDELTKSGYRVWIDFDQMH</sequence>
<evidence type="ECO:0000313" key="2">
    <source>
        <dbReference type="Proteomes" id="UP000663891"/>
    </source>
</evidence>
<dbReference type="EMBL" id="CAJNON010001601">
    <property type="protein sequence ID" value="CAF1474394.1"/>
    <property type="molecule type" value="Genomic_DNA"/>
</dbReference>
<dbReference type="AlphaFoldDB" id="A0A815R9F0"/>
<dbReference type="Proteomes" id="UP000663891">
    <property type="component" value="Unassembled WGS sequence"/>
</dbReference>
<dbReference type="Gene3D" id="3.40.50.10140">
    <property type="entry name" value="Toll/interleukin-1 receptor homology (TIR) domain"/>
    <property type="match status" value="1"/>
</dbReference>
<dbReference type="PANTHER" id="PTHR46270:SF2">
    <property type="entry name" value="TIR DOMAIN-CONTAINING PROTEIN"/>
    <property type="match status" value="1"/>
</dbReference>
<dbReference type="OrthoDB" id="10049746at2759"/>
<proteinExistence type="predicted"/>
<evidence type="ECO:0000313" key="1">
    <source>
        <dbReference type="EMBL" id="CAF1474394.1"/>
    </source>
</evidence>
<name>A0A815R9F0_9BILA</name>
<reference evidence="1" key="1">
    <citation type="submission" date="2021-02" db="EMBL/GenBank/DDBJ databases">
        <authorList>
            <person name="Nowell W R."/>
        </authorList>
    </citation>
    <scope>NUCLEOTIDE SEQUENCE</scope>
</reference>